<protein>
    <submittedName>
        <fullName evidence="1">Phosphonate metabolism protein/1,5-bisphosphokinase (PRPP-forming) PhnN</fullName>
    </submittedName>
</protein>
<sequence>MSSGRLIAVVGPSGVGKDSVMAGLARACPALRLVRRTITRAPGLGGEEYDAVTPEAFDVMARAGAFCVHWSAHGLRYGIPADVLDDVRAGTDCLANFSRGALADAVQVFPALSVLNITASADTLAHRLAGRGREPQAEIAARLAQAEKPLPAGLAAITIRNDGPLDDTVARALAALQPRRS</sequence>
<organism evidence="1 2">
    <name type="scientific">Lutimaribacter degradans</name>
    <dbReference type="NCBI Taxonomy" id="2945989"/>
    <lineage>
        <taxon>Bacteria</taxon>
        <taxon>Pseudomonadati</taxon>
        <taxon>Pseudomonadota</taxon>
        <taxon>Alphaproteobacteria</taxon>
        <taxon>Rhodobacterales</taxon>
        <taxon>Roseobacteraceae</taxon>
        <taxon>Lutimaribacter</taxon>
    </lineage>
</organism>
<gene>
    <name evidence="1" type="primary">phnN</name>
    <name evidence="1" type="ORF">M8744_03995</name>
</gene>
<proteinExistence type="predicted"/>
<accession>A0ACC5ZTD3</accession>
<evidence type="ECO:0000313" key="1">
    <source>
        <dbReference type="EMBL" id="MCM2561301.1"/>
    </source>
</evidence>
<comment type="caution">
    <text evidence="1">The sequence shown here is derived from an EMBL/GenBank/DDBJ whole genome shotgun (WGS) entry which is preliminary data.</text>
</comment>
<evidence type="ECO:0000313" key="2">
    <source>
        <dbReference type="Proteomes" id="UP001203036"/>
    </source>
</evidence>
<dbReference type="EMBL" id="JAMQGO010000001">
    <property type="protein sequence ID" value="MCM2561301.1"/>
    <property type="molecule type" value="Genomic_DNA"/>
</dbReference>
<reference evidence="1" key="1">
    <citation type="submission" date="2022-06" db="EMBL/GenBank/DDBJ databases">
        <title>Lutimaribacter sp. EGI FJ00013, a novel bacterium isolated from a salt lake sediment enrichment.</title>
        <authorList>
            <person name="Gao L."/>
            <person name="Fang B.-Z."/>
            <person name="Li W.-J."/>
        </authorList>
    </citation>
    <scope>NUCLEOTIDE SEQUENCE</scope>
    <source>
        <strain evidence="1">EGI FJ00013</strain>
    </source>
</reference>
<name>A0ACC5ZTD3_9RHOB</name>
<dbReference type="Proteomes" id="UP001203036">
    <property type="component" value="Unassembled WGS sequence"/>
</dbReference>
<keyword evidence="2" id="KW-1185">Reference proteome</keyword>